<feature type="active site" description="Nucleophile" evidence="5">
    <location>
        <position position="83"/>
    </location>
</feature>
<dbReference type="Proteomes" id="UP000054321">
    <property type="component" value="Unassembled WGS sequence"/>
</dbReference>
<dbReference type="STRING" id="913774.A0A0C3CEX6"/>
<reference evidence="8 9" key="1">
    <citation type="submission" date="2014-04" db="EMBL/GenBank/DDBJ databases">
        <authorList>
            <consortium name="DOE Joint Genome Institute"/>
            <person name="Kuo A."/>
            <person name="Martino E."/>
            <person name="Perotto S."/>
            <person name="Kohler A."/>
            <person name="Nagy L.G."/>
            <person name="Floudas D."/>
            <person name="Copeland A."/>
            <person name="Barry K.W."/>
            <person name="Cichocki N."/>
            <person name="Veneault-Fourrey C."/>
            <person name="LaButti K."/>
            <person name="Lindquist E.A."/>
            <person name="Lipzen A."/>
            <person name="Lundell T."/>
            <person name="Morin E."/>
            <person name="Murat C."/>
            <person name="Sun H."/>
            <person name="Tunlid A."/>
            <person name="Henrissat B."/>
            <person name="Grigoriev I.V."/>
            <person name="Hibbett D.S."/>
            <person name="Martin F."/>
            <person name="Nordberg H.P."/>
            <person name="Cantor M.N."/>
            <person name="Hua S.X."/>
        </authorList>
    </citation>
    <scope>NUCLEOTIDE SEQUENCE [LARGE SCALE GENOMIC DNA]</scope>
    <source>
        <strain evidence="8 9">Zn</strain>
    </source>
</reference>
<feature type="active site" description="Proton donor" evidence="5">
    <location>
        <position position="338"/>
    </location>
</feature>
<evidence type="ECO:0000256" key="5">
    <source>
        <dbReference type="PIRSR" id="PIRSR000894-1"/>
    </source>
</evidence>
<dbReference type="InterPro" id="IPR033379">
    <property type="entry name" value="Acid_Pase_AS"/>
</dbReference>
<dbReference type="InterPro" id="IPR000560">
    <property type="entry name" value="His_Pase_clade-2"/>
</dbReference>
<dbReference type="InterPro" id="IPR016274">
    <property type="entry name" value="Histidine_acid_Pase_euk"/>
</dbReference>
<dbReference type="EMBL" id="KN832882">
    <property type="protein sequence ID" value="KIM97493.1"/>
    <property type="molecule type" value="Genomic_DNA"/>
</dbReference>
<gene>
    <name evidence="8" type="ORF">OIDMADRAFT_130734</name>
</gene>
<evidence type="ECO:0000256" key="7">
    <source>
        <dbReference type="SAM" id="SignalP"/>
    </source>
</evidence>
<dbReference type="CDD" id="cd07061">
    <property type="entry name" value="HP_HAP_like"/>
    <property type="match status" value="1"/>
</dbReference>
<dbReference type="PROSITE" id="PS00616">
    <property type="entry name" value="HIS_ACID_PHOSPHAT_1"/>
    <property type="match status" value="1"/>
</dbReference>
<comment type="similarity">
    <text evidence="1">Belongs to the histidine acid phosphatase family.</text>
</comment>
<dbReference type="GO" id="GO:0016158">
    <property type="term" value="F:inositol hexakisphosphate 3-phosphatase activity"/>
    <property type="evidence" value="ECO:0007669"/>
    <property type="project" value="UniProtKB-EC"/>
</dbReference>
<evidence type="ECO:0000256" key="2">
    <source>
        <dbReference type="ARBA" id="ARBA00012632"/>
    </source>
</evidence>
<name>A0A0C3CEX6_OIDMZ</name>
<keyword evidence="9" id="KW-1185">Reference proteome</keyword>
<dbReference type="EC" id="3.1.3.8" evidence="2"/>
<dbReference type="SUPFAM" id="SSF53254">
    <property type="entry name" value="Phosphoglycerate mutase-like"/>
    <property type="match status" value="1"/>
</dbReference>
<dbReference type="InParanoid" id="A0A0C3CEX6"/>
<dbReference type="PANTHER" id="PTHR20963">
    <property type="entry name" value="MULTIPLE INOSITOL POLYPHOSPHATE PHOSPHATASE-RELATED"/>
    <property type="match status" value="1"/>
</dbReference>
<keyword evidence="3" id="KW-0378">Hydrolase</keyword>
<keyword evidence="6" id="KW-1015">Disulfide bond</keyword>
<dbReference type="OrthoDB" id="6509975at2759"/>
<evidence type="ECO:0000256" key="1">
    <source>
        <dbReference type="ARBA" id="ARBA00005375"/>
    </source>
</evidence>
<dbReference type="AlphaFoldDB" id="A0A0C3CEX6"/>
<dbReference type="InterPro" id="IPR029033">
    <property type="entry name" value="His_PPase_superfam"/>
</dbReference>
<feature type="signal peptide" evidence="7">
    <location>
        <begin position="1"/>
        <end position="20"/>
    </location>
</feature>
<protein>
    <recommendedName>
        <fullName evidence="2">3-phytase</fullName>
        <ecNumber evidence="2">3.1.3.8</ecNumber>
    </recommendedName>
</protein>
<dbReference type="PANTHER" id="PTHR20963:SF18">
    <property type="entry name" value="ACID PHOSPHATASE PHO11-RELATED"/>
    <property type="match status" value="1"/>
</dbReference>
<organism evidence="8 9">
    <name type="scientific">Oidiodendron maius (strain Zn)</name>
    <dbReference type="NCBI Taxonomy" id="913774"/>
    <lineage>
        <taxon>Eukaryota</taxon>
        <taxon>Fungi</taxon>
        <taxon>Dikarya</taxon>
        <taxon>Ascomycota</taxon>
        <taxon>Pezizomycotina</taxon>
        <taxon>Leotiomycetes</taxon>
        <taxon>Leotiomycetes incertae sedis</taxon>
        <taxon>Myxotrichaceae</taxon>
        <taxon>Oidiodendron</taxon>
    </lineage>
</organism>
<dbReference type="HOGENOM" id="CLU_020880_3_1_1"/>
<sequence length="479" mass="52877">MVRGQSITGAVLAAALPVSAFTYQAANPRSYSAKQFSQEFNDGFSVLKHYGGNGPWSQGVSYGIERDTPTGCAVDQVIMIHRHGERYPDPGPRSDMLTSLDKIYSSNITEFRGGLTFLNTWTSYLSDYCLSGQESFSGAYAGLLSTHTHGTEYRARYRNLWDGKSIVPIFTSGYERVIESARSFGEGFFAYNYSTNAAINIISESETQGANSLTPTCDKDKDQKTCGDLTNLMPQFYVAAARLNSQNPGLDINATDVYNLMQMAAFELNVRPFSDWINAFTLDEWVAYGYTQDLQYYYCSGPGDTNMNAVGAVYVNASLTLLSEGPSSGTIFFNFAHDTNITPIIGLLGHFNPVEDLPLDSIPFPNPWSTGNIVPQSGHFTIERLTCNATTTAPAGVHVRLIVNEAVIPFQTNQSGPGYSCPLDVYMSTLRKDMPDYIKTCDVPKTYPQYLDFWWKYNTTTSLNFQDGPIPCADSTTTI</sequence>
<feature type="chain" id="PRO_5002162526" description="3-phytase" evidence="7">
    <location>
        <begin position="21"/>
        <end position="479"/>
    </location>
</feature>
<dbReference type="GO" id="GO:0003993">
    <property type="term" value="F:acid phosphatase activity"/>
    <property type="evidence" value="ECO:0007669"/>
    <property type="project" value="TreeGrafter"/>
</dbReference>
<keyword evidence="7" id="KW-0732">Signal</keyword>
<dbReference type="PIRSF" id="PIRSF000894">
    <property type="entry name" value="Acid_phosphatase"/>
    <property type="match status" value="1"/>
</dbReference>
<evidence type="ECO:0000256" key="6">
    <source>
        <dbReference type="PIRSR" id="PIRSR000894-2"/>
    </source>
</evidence>
<dbReference type="FunCoup" id="A0A0C3CEX6">
    <property type="interactions" value="490"/>
</dbReference>
<proteinExistence type="inferred from homology"/>
<evidence type="ECO:0000256" key="4">
    <source>
        <dbReference type="ARBA" id="ARBA00023180"/>
    </source>
</evidence>
<evidence type="ECO:0000256" key="3">
    <source>
        <dbReference type="ARBA" id="ARBA00022801"/>
    </source>
</evidence>
<evidence type="ECO:0000313" key="9">
    <source>
        <dbReference type="Proteomes" id="UP000054321"/>
    </source>
</evidence>
<evidence type="ECO:0000313" key="8">
    <source>
        <dbReference type="EMBL" id="KIM97493.1"/>
    </source>
</evidence>
<reference evidence="9" key="2">
    <citation type="submission" date="2015-01" db="EMBL/GenBank/DDBJ databases">
        <title>Evolutionary Origins and Diversification of the Mycorrhizal Mutualists.</title>
        <authorList>
            <consortium name="DOE Joint Genome Institute"/>
            <consortium name="Mycorrhizal Genomics Consortium"/>
            <person name="Kohler A."/>
            <person name="Kuo A."/>
            <person name="Nagy L.G."/>
            <person name="Floudas D."/>
            <person name="Copeland A."/>
            <person name="Barry K.W."/>
            <person name="Cichocki N."/>
            <person name="Veneault-Fourrey C."/>
            <person name="LaButti K."/>
            <person name="Lindquist E.A."/>
            <person name="Lipzen A."/>
            <person name="Lundell T."/>
            <person name="Morin E."/>
            <person name="Murat C."/>
            <person name="Riley R."/>
            <person name="Ohm R."/>
            <person name="Sun H."/>
            <person name="Tunlid A."/>
            <person name="Henrissat B."/>
            <person name="Grigoriev I.V."/>
            <person name="Hibbett D.S."/>
            <person name="Martin F."/>
        </authorList>
    </citation>
    <scope>NUCLEOTIDE SEQUENCE [LARGE SCALE GENOMIC DNA]</scope>
    <source>
        <strain evidence="9">Zn</strain>
    </source>
</reference>
<dbReference type="Gene3D" id="3.40.50.1240">
    <property type="entry name" value="Phosphoglycerate mutase-like"/>
    <property type="match status" value="1"/>
</dbReference>
<keyword evidence="4" id="KW-0325">Glycoprotein</keyword>
<dbReference type="GO" id="GO:0009277">
    <property type="term" value="C:fungal-type cell wall"/>
    <property type="evidence" value="ECO:0007669"/>
    <property type="project" value="TreeGrafter"/>
</dbReference>
<feature type="disulfide bond" evidence="6">
    <location>
        <begin position="72"/>
        <end position="387"/>
    </location>
</feature>
<dbReference type="Pfam" id="PF00328">
    <property type="entry name" value="His_Phos_2"/>
    <property type="match status" value="1"/>
</dbReference>
<accession>A0A0C3CEX6</accession>